<accession>A0A9W5TD21</accession>
<reference evidence="1" key="1">
    <citation type="submission" date="2019-12" db="EMBL/GenBank/DDBJ databases">
        <title>Genome sequence of Babesia ovis.</title>
        <authorList>
            <person name="Yamagishi J."/>
            <person name="Sevinc F."/>
            <person name="Xuan X."/>
        </authorList>
    </citation>
    <scope>NUCLEOTIDE SEQUENCE</scope>
    <source>
        <strain evidence="1">Selcuk</strain>
    </source>
</reference>
<dbReference type="Gene3D" id="1.10.20.10">
    <property type="entry name" value="Histone, subunit A"/>
    <property type="match status" value="1"/>
</dbReference>
<dbReference type="OrthoDB" id="361150at2759"/>
<evidence type="ECO:0000313" key="1">
    <source>
        <dbReference type="EMBL" id="GFE53454.1"/>
    </source>
</evidence>
<sequence>MSAGKHTSSEKPPDSELLKKDGSYLSCLVEDMLREMGITNYDSRTTHLLVDILQRESLGLLNDAQEQTENRISQEKKRLLQDTKLGASLPKLSVRVSEEDAQIACQQYISRGVGTSSFLQDIKDMQRHANNVRLGVKTISLPPSKQSRGFLAALRSSEAGNTGFFPTGTPPHLPENIAFNTLLPTWDVSVKKDKQN</sequence>
<dbReference type="Proteomes" id="UP001057455">
    <property type="component" value="Unassembled WGS sequence"/>
</dbReference>
<dbReference type="GO" id="GO:0046982">
    <property type="term" value="F:protein heterodimerization activity"/>
    <property type="evidence" value="ECO:0007669"/>
    <property type="project" value="InterPro"/>
</dbReference>
<evidence type="ECO:0000313" key="2">
    <source>
        <dbReference type="Proteomes" id="UP001057455"/>
    </source>
</evidence>
<organism evidence="1 2">
    <name type="scientific">Babesia ovis</name>
    <dbReference type="NCBI Taxonomy" id="5869"/>
    <lineage>
        <taxon>Eukaryota</taxon>
        <taxon>Sar</taxon>
        <taxon>Alveolata</taxon>
        <taxon>Apicomplexa</taxon>
        <taxon>Aconoidasida</taxon>
        <taxon>Piroplasmida</taxon>
        <taxon>Babesiidae</taxon>
        <taxon>Babesia</taxon>
    </lineage>
</organism>
<dbReference type="InterPro" id="IPR009072">
    <property type="entry name" value="Histone-fold"/>
</dbReference>
<protein>
    <submittedName>
        <fullName evidence="1">Uncharacterized protein</fullName>
    </submittedName>
</protein>
<keyword evidence="2" id="KW-1185">Reference proteome</keyword>
<proteinExistence type="predicted"/>
<name>A0A9W5TD21_BABOV</name>
<dbReference type="AlphaFoldDB" id="A0A9W5TD21"/>
<gene>
    <name evidence="1" type="ORF">BaOVIS_008580</name>
</gene>
<comment type="caution">
    <text evidence="1">The sequence shown here is derived from an EMBL/GenBank/DDBJ whole genome shotgun (WGS) entry which is preliminary data.</text>
</comment>
<dbReference type="EMBL" id="BLIY01000006">
    <property type="protein sequence ID" value="GFE53454.1"/>
    <property type="molecule type" value="Genomic_DNA"/>
</dbReference>